<dbReference type="PROSITE" id="PS00216">
    <property type="entry name" value="SUGAR_TRANSPORT_1"/>
    <property type="match status" value="1"/>
</dbReference>
<evidence type="ECO:0000256" key="4">
    <source>
        <dbReference type="ARBA" id="ARBA00022692"/>
    </source>
</evidence>
<feature type="transmembrane region" description="Helical" evidence="7">
    <location>
        <begin position="213"/>
        <end position="235"/>
    </location>
</feature>
<comment type="similarity">
    <text evidence="2">Belongs to the major facilitator superfamily. Sugar transporter (TC 2.A.1.1) family.</text>
</comment>
<dbReference type="InterPro" id="IPR050814">
    <property type="entry name" value="Myo-inositol_Transporter"/>
</dbReference>
<keyword evidence="3" id="KW-0813">Transport</keyword>
<feature type="transmembrane region" description="Helical" evidence="7">
    <location>
        <begin position="86"/>
        <end position="108"/>
    </location>
</feature>
<feature type="transmembrane region" description="Helical" evidence="7">
    <location>
        <begin position="351"/>
        <end position="371"/>
    </location>
</feature>
<dbReference type="PROSITE" id="PS50850">
    <property type="entry name" value="MFS"/>
    <property type="match status" value="1"/>
</dbReference>
<dbReference type="PANTHER" id="PTHR48020">
    <property type="entry name" value="PROTON MYO-INOSITOL COTRANSPORTER"/>
    <property type="match status" value="1"/>
</dbReference>
<dbReference type="PANTHER" id="PTHR48020:SF12">
    <property type="entry name" value="PROTON MYO-INOSITOL COTRANSPORTER"/>
    <property type="match status" value="1"/>
</dbReference>
<dbReference type="Pfam" id="PF00083">
    <property type="entry name" value="Sugar_tr"/>
    <property type="match status" value="2"/>
</dbReference>
<dbReference type="SUPFAM" id="SSF103473">
    <property type="entry name" value="MFS general substrate transporter"/>
    <property type="match status" value="1"/>
</dbReference>
<name>A0A6J8DJR7_MYTCO</name>
<feature type="transmembrane region" description="Helical" evidence="7">
    <location>
        <begin position="62"/>
        <end position="80"/>
    </location>
</feature>
<sequence length="495" mass="55490">MRLKPNTIYLITEFIVVLRSAQFCHFNADICHISGLTSTTIPMYLAECAPSHVRGRIVSTNIAMVAFGQFIANLVDWIFSPDKLNGWRYMLGLAGIPSFIQFLGFVFMPESPRWLIKNKYEEKARRVLQSMRGQLDIEEEFQAIKSSFRTEDNEQQPSNKPIFIQMLQTPCVRRALLVGCSLQMFQQLSGINTVMYYTATIIHMAGVKNDQTAILLSAVMAAINFLFNVLGLYLVERIGRRALTISSLIGAVVSLAWLAVGFHLSALHTPGISMVEHSARGTPCSTYKTCNDCMQDLFCGYCYQDVRHAAVNSSCLPTTYDNPWVATGGRCNTTDLKGDLTWAYDFCPTDFSWMPMIGLVLYLIFFAPGMGPMPWTINSEIYPLWARSTGNAVSTFTNWIFNLAVSMSFLSLTENLTRFGTFWLYAGLAFVGVLIIGFTLPETKGKSLEEVEGLFARPWCGTAGPTIDYNTNTIQYVHIRGLNRDGRESELESPE</sequence>
<dbReference type="InterPro" id="IPR005829">
    <property type="entry name" value="Sugar_transporter_CS"/>
</dbReference>
<evidence type="ECO:0000313" key="10">
    <source>
        <dbReference type="Proteomes" id="UP000507470"/>
    </source>
</evidence>
<organism evidence="9 10">
    <name type="scientific">Mytilus coruscus</name>
    <name type="common">Sea mussel</name>
    <dbReference type="NCBI Taxonomy" id="42192"/>
    <lineage>
        <taxon>Eukaryota</taxon>
        <taxon>Metazoa</taxon>
        <taxon>Spiralia</taxon>
        <taxon>Lophotrochozoa</taxon>
        <taxon>Mollusca</taxon>
        <taxon>Bivalvia</taxon>
        <taxon>Autobranchia</taxon>
        <taxon>Pteriomorphia</taxon>
        <taxon>Mytilida</taxon>
        <taxon>Mytiloidea</taxon>
        <taxon>Mytilidae</taxon>
        <taxon>Mytilinae</taxon>
        <taxon>Mytilus</taxon>
    </lineage>
</organism>
<dbReference type="AlphaFoldDB" id="A0A6J8DJR7"/>
<dbReference type="GO" id="GO:0005366">
    <property type="term" value="F:myo-inositol:proton symporter activity"/>
    <property type="evidence" value="ECO:0007669"/>
    <property type="project" value="TreeGrafter"/>
</dbReference>
<feature type="domain" description="Major facilitator superfamily (MFS) profile" evidence="8">
    <location>
        <begin position="1"/>
        <end position="444"/>
    </location>
</feature>
<gene>
    <name evidence="9" type="ORF">MCOR_41190</name>
</gene>
<evidence type="ECO:0000256" key="3">
    <source>
        <dbReference type="ARBA" id="ARBA00022448"/>
    </source>
</evidence>
<comment type="subcellular location">
    <subcellularLocation>
        <location evidence="1">Membrane</location>
        <topology evidence="1">Multi-pass membrane protein</topology>
    </subcellularLocation>
</comment>
<dbReference type="InterPro" id="IPR036259">
    <property type="entry name" value="MFS_trans_sf"/>
</dbReference>
<protein>
    <submittedName>
        <fullName evidence="9">SLC2A13</fullName>
    </submittedName>
</protein>
<reference evidence="9 10" key="1">
    <citation type="submission" date="2020-06" db="EMBL/GenBank/DDBJ databases">
        <authorList>
            <person name="Li R."/>
            <person name="Bekaert M."/>
        </authorList>
    </citation>
    <scope>NUCLEOTIDE SEQUENCE [LARGE SCALE GENOMIC DNA]</scope>
    <source>
        <strain evidence="10">wild</strain>
    </source>
</reference>
<dbReference type="GO" id="GO:0016324">
    <property type="term" value="C:apical plasma membrane"/>
    <property type="evidence" value="ECO:0007669"/>
    <property type="project" value="TreeGrafter"/>
</dbReference>
<dbReference type="InterPro" id="IPR020846">
    <property type="entry name" value="MFS_dom"/>
</dbReference>
<evidence type="ECO:0000256" key="5">
    <source>
        <dbReference type="ARBA" id="ARBA00022989"/>
    </source>
</evidence>
<dbReference type="InterPro" id="IPR003663">
    <property type="entry name" value="Sugar/inositol_transpt"/>
</dbReference>
<feature type="transmembrane region" description="Helical" evidence="7">
    <location>
        <begin position="242"/>
        <end position="264"/>
    </location>
</feature>
<dbReference type="OrthoDB" id="6339427at2759"/>
<proteinExistence type="inferred from homology"/>
<evidence type="ECO:0000256" key="1">
    <source>
        <dbReference type="ARBA" id="ARBA00004141"/>
    </source>
</evidence>
<feature type="transmembrane region" description="Helical" evidence="7">
    <location>
        <begin position="422"/>
        <end position="440"/>
    </location>
</feature>
<evidence type="ECO:0000256" key="7">
    <source>
        <dbReference type="SAM" id="Phobius"/>
    </source>
</evidence>
<dbReference type="EMBL" id="CACVKT020007423">
    <property type="protein sequence ID" value="CAC5407742.1"/>
    <property type="molecule type" value="Genomic_DNA"/>
</dbReference>
<feature type="transmembrane region" description="Helical" evidence="7">
    <location>
        <begin position="392"/>
        <end position="410"/>
    </location>
</feature>
<evidence type="ECO:0000256" key="6">
    <source>
        <dbReference type="ARBA" id="ARBA00023136"/>
    </source>
</evidence>
<evidence type="ECO:0000313" key="9">
    <source>
        <dbReference type="EMBL" id="CAC5407742.1"/>
    </source>
</evidence>
<dbReference type="InterPro" id="IPR005828">
    <property type="entry name" value="MFS_sugar_transport-like"/>
</dbReference>
<keyword evidence="5 7" id="KW-1133">Transmembrane helix</keyword>
<accession>A0A6J8DJR7</accession>
<keyword evidence="4 7" id="KW-0812">Transmembrane</keyword>
<evidence type="ECO:0000259" key="8">
    <source>
        <dbReference type="PROSITE" id="PS50850"/>
    </source>
</evidence>
<dbReference type="PRINTS" id="PR00171">
    <property type="entry name" value="SUGRTRNSPORT"/>
</dbReference>
<dbReference type="Gene3D" id="1.20.1250.20">
    <property type="entry name" value="MFS general substrate transporter like domains"/>
    <property type="match status" value="2"/>
</dbReference>
<evidence type="ECO:0000256" key="2">
    <source>
        <dbReference type="ARBA" id="ARBA00010992"/>
    </source>
</evidence>
<keyword evidence="6 7" id="KW-0472">Membrane</keyword>
<keyword evidence="10" id="KW-1185">Reference proteome</keyword>
<dbReference type="Proteomes" id="UP000507470">
    <property type="component" value="Unassembled WGS sequence"/>
</dbReference>